<keyword evidence="6" id="KW-0698">rRNA processing</keyword>
<evidence type="ECO:0000256" key="15">
    <source>
        <dbReference type="SAM" id="MobiDB-lite"/>
    </source>
</evidence>
<sequence>MQPSSRPSYAAARESAPAAGDHAGHAPALWRLLQASAAALQAVRAGQSTTRVLEHTDAPLRPGVRALLFQTLRQLGRAQALRTQLAQRAPAPAVDALLCTALALVWDAQAAPYPPHTLVSQAVEAAKRSPAMRGQSGFVNACLRRFLRDGAALVQATDADPVARWNHPAWWIERLRSDWPQQWQDILRANNAQPPMVLRVAVHRGTQQRYLQRLQDAGIAADAVGSSGVALHRPLPVTQLPGWNEGVVSVQDGAAQLAAPLLLQGLDAQRPLRLLDACAAPGGKTAHLLECAVAQGAPWHVTALEVDPQRARRIDQTLQRLGLLDPARAQVLVADAGQPRQWFPQAGNQLFDAILLDAPCTASGIVRRHPDVRWLRRESDIAQLAAQQERLLEALWPLLAPGGRLLYCTCSVFRSEGSDQVQAFVARHTDARMLPSPGHLLPRSGPADAGVPDNGAGEHDGFFYALLHKG</sequence>
<evidence type="ECO:0000256" key="6">
    <source>
        <dbReference type="ARBA" id="ARBA00022552"/>
    </source>
</evidence>
<comment type="function">
    <text evidence="1">Specifically methylates the cytosine at position 967 (m5C967) of 16S rRNA.</text>
</comment>
<dbReference type="NCBIfam" id="NF008149">
    <property type="entry name" value="PRK10901.1"/>
    <property type="match status" value="1"/>
</dbReference>
<feature type="region of interest" description="Disordered" evidence="15">
    <location>
        <begin position="1"/>
        <end position="22"/>
    </location>
</feature>
<gene>
    <name evidence="17" type="primary">rsmB</name>
    <name evidence="17" type="ORF">GCM10022279_31320</name>
</gene>
<comment type="caution">
    <text evidence="17">The sequence shown here is derived from an EMBL/GenBank/DDBJ whole genome shotgun (WGS) entry which is preliminary data.</text>
</comment>
<evidence type="ECO:0000313" key="17">
    <source>
        <dbReference type="EMBL" id="GAA4004947.1"/>
    </source>
</evidence>
<dbReference type="InterPro" id="IPR054728">
    <property type="entry name" value="RsmB-like_ferredoxin"/>
</dbReference>
<protein>
    <recommendedName>
        <fullName evidence="4">16S rRNA (cytosine(967)-C(5))-methyltransferase</fullName>
        <ecNumber evidence="4">2.1.1.176</ecNumber>
    </recommendedName>
    <alternativeName>
        <fullName evidence="11">16S rRNA m5C967 methyltransferase</fullName>
    </alternativeName>
    <alternativeName>
        <fullName evidence="12">rRNA (cytosine-C(5)-)-methyltransferase RsmB</fullName>
    </alternativeName>
</protein>
<keyword evidence="9 14" id="KW-0949">S-adenosyl-L-methionine</keyword>
<dbReference type="Gene3D" id="1.10.287.730">
    <property type="entry name" value="Helix hairpin bin"/>
    <property type="match status" value="1"/>
</dbReference>
<evidence type="ECO:0000256" key="2">
    <source>
        <dbReference type="ARBA" id="ARBA00004496"/>
    </source>
</evidence>
<dbReference type="Gene3D" id="3.40.50.150">
    <property type="entry name" value="Vaccinia Virus protein VP39"/>
    <property type="match status" value="1"/>
</dbReference>
<dbReference type="InterPro" id="IPR035926">
    <property type="entry name" value="NusB-like_sf"/>
</dbReference>
<keyword evidence="18" id="KW-1185">Reference proteome</keyword>
<reference evidence="18" key="1">
    <citation type="journal article" date="2019" name="Int. J. Syst. Evol. Microbiol.">
        <title>The Global Catalogue of Microorganisms (GCM) 10K type strain sequencing project: providing services to taxonomists for standard genome sequencing and annotation.</title>
        <authorList>
            <consortium name="The Broad Institute Genomics Platform"/>
            <consortium name="The Broad Institute Genome Sequencing Center for Infectious Disease"/>
            <person name="Wu L."/>
            <person name="Ma J."/>
        </authorList>
    </citation>
    <scope>NUCLEOTIDE SEQUENCE [LARGE SCALE GENOMIC DNA]</scope>
    <source>
        <strain evidence="18">JCM 17561</strain>
    </source>
</reference>
<proteinExistence type="inferred from homology"/>
<dbReference type="SUPFAM" id="SSF53335">
    <property type="entry name" value="S-adenosyl-L-methionine-dependent methyltransferases"/>
    <property type="match status" value="1"/>
</dbReference>
<dbReference type="Gene3D" id="1.10.940.10">
    <property type="entry name" value="NusB-like"/>
    <property type="match status" value="1"/>
</dbReference>
<evidence type="ECO:0000256" key="4">
    <source>
        <dbReference type="ARBA" id="ARBA00012140"/>
    </source>
</evidence>
<evidence type="ECO:0000256" key="7">
    <source>
        <dbReference type="ARBA" id="ARBA00022603"/>
    </source>
</evidence>
<dbReference type="SUPFAM" id="SSF48013">
    <property type="entry name" value="NusB-like"/>
    <property type="match status" value="1"/>
</dbReference>
<evidence type="ECO:0000256" key="5">
    <source>
        <dbReference type="ARBA" id="ARBA00022490"/>
    </source>
</evidence>
<dbReference type="Pfam" id="PF01029">
    <property type="entry name" value="NusB"/>
    <property type="match status" value="1"/>
</dbReference>
<accession>A0ABP7S0Z4</accession>
<dbReference type="RefSeq" id="WP_103044576.1">
    <property type="nucleotide sequence ID" value="NZ_BAABBP010000042.1"/>
</dbReference>
<keyword evidence="10 14" id="KW-0694">RNA-binding</keyword>
<dbReference type="InterPro" id="IPR001678">
    <property type="entry name" value="MeTrfase_RsmB-F_NOP2_dom"/>
</dbReference>
<dbReference type="PANTHER" id="PTHR22807">
    <property type="entry name" value="NOP2 YEAST -RELATED NOL1/NOP2/FMU SUN DOMAIN-CONTAINING"/>
    <property type="match status" value="1"/>
</dbReference>
<comment type="similarity">
    <text evidence="3 14">Belongs to the class I-like SAM-binding methyltransferase superfamily. RsmB/NOP family.</text>
</comment>
<feature type="active site" description="Nucleophile" evidence="14">
    <location>
        <position position="410"/>
    </location>
</feature>
<keyword evidence="5" id="KW-0963">Cytoplasm</keyword>
<dbReference type="InterPro" id="IPR004573">
    <property type="entry name" value="rRNA_ssu_MeTfrase_B"/>
</dbReference>
<feature type="binding site" evidence="14">
    <location>
        <position position="357"/>
    </location>
    <ligand>
        <name>S-adenosyl-L-methionine</name>
        <dbReference type="ChEBI" id="CHEBI:59789"/>
    </ligand>
</feature>
<evidence type="ECO:0000313" key="18">
    <source>
        <dbReference type="Proteomes" id="UP001501627"/>
    </source>
</evidence>
<dbReference type="CDD" id="cd02440">
    <property type="entry name" value="AdoMet_MTases"/>
    <property type="match status" value="1"/>
</dbReference>
<evidence type="ECO:0000256" key="13">
    <source>
        <dbReference type="ARBA" id="ARBA00047283"/>
    </source>
</evidence>
<keyword evidence="7 14" id="KW-0489">Methyltransferase</keyword>
<dbReference type="PROSITE" id="PS01153">
    <property type="entry name" value="NOL1_NOP2_SUN"/>
    <property type="match status" value="1"/>
</dbReference>
<evidence type="ECO:0000256" key="3">
    <source>
        <dbReference type="ARBA" id="ARBA00007494"/>
    </source>
</evidence>
<evidence type="ECO:0000256" key="14">
    <source>
        <dbReference type="PROSITE-ProRule" id="PRU01023"/>
    </source>
</evidence>
<comment type="catalytic activity">
    <reaction evidence="13">
        <text>cytidine(967) in 16S rRNA + S-adenosyl-L-methionine = 5-methylcytidine(967) in 16S rRNA + S-adenosyl-L-homocysteine + H(+)</text>
        <dbReference type="Rhea" id="RHEA:42748"/>
        <dbReference type="Rhea" id="RHEA-COMP:10219"/>
        <dbReference type="Rhea" id="RHEA-COMP:10220"/>
        <dbReference type="ChEBI" id="CHEBI:15378"/>
        <dbReference type="ChEBI" id="CHEBI:57856"/>
        <dbReference type="ChEBI" id="CHEBI:59789"/>
        <dbReference type="ChEBI" id="CHEBI:74483"/>
        <dbReference type="ChEBI" id="CHEBI:82748"/>
        <dbReference type="EC" id="2.1.1.176"/>
    </reaction>
</comment>
<dbReference type="InterPro" id="IPR023267">
    <property type="entry name" value="RCMT"/>
</dbReference>
<evidence type="ECO:0000256" key="12">
    <source>
        <dbReference type="ARBA" id="ARBA00031088"/>
    </source>
</evidence>
<dbReference type="InterPro" id="IPR029063">
    <property type="entry name" value="SAM-dependent_MTases_sf"/>
</dbReference>
<evidence type="ECO:0000259" key="16">
    <source>
        <dbReference type="PROSITE" id="PS51686"/>
    </source>
</evidence>
<dbReference type="NCBIfam" id="TIGR00563">
    <property type="entry name" value="rsmB"/>
    <property type="match status" value="1"/>
</dbReference>
<dbReference type="Pfam" id="PF01189">
    <property type="entry name" value="Methyltr_RsmB-F"/>
    <property type="match status" value="1"/>
</dbReference>
<feature type="domain" description="SAM-dependent MTase RsmB/NOP-type" evidence="16">
    <location>
        <begin position="186"/>
        <end position="470"/>
    </location>
</feature>
<dbReference type="Proteomes" id="UP001501627">
    <property type="component" value="Unassembled WGS sequence"/>
</dbReference>
<dbReference type="InterPro" id="IPR049560">
    <property type="entry name" value="MeTrfase_RsmB-F_NOP2_cat"/>
</dbReference>
<dbReference type="PROSITE" id="PS51686">
    <property type="entry name" value="SAM_MT_RSMB_NOP"/>
    <property type="match status" value="1"/>
</dbReference>
<name>A0ABP7S0Z4_9BURK</name>
<dbReference type="InterPro" id="IPR006027">
    <property type="entry name" value="NusB_RsmB_TIM44"/>
</dbReference>
<evidence type="ECO:0000256" key="10">
    <source>
        <dbReference type="ARBA" id="ARBA00022884"/>
    </source>
</evidence>
<evidence type="ECO:0000256" key="9">
    <source>
        <dbReference type="ARBA" id="ARBA00022691"/>
    </source>
</evidence>
<dbReference type="Gene3D" id="3.30.70.1170">
    <property type="entry name" value="Sun protein, domain 3"/>
    <property type="match status" value="1"/>
</dbReference>
<evidence type="ECO:0000256" key="8">
    <source>
        <dbReference type="ARBA" id="ARBA00022679"/>
    </source>
</evidence>
<dbReference type="EMBL" id="BAABBP010000042">
    <property type="protein sequence ID" value="GAA4004947.1"/>
    <property type="molecule type" value="Genomic_DNA"/>
</dbReference>
<keyword evidence="8 14" id="KW-0808">Transferase</keyword>
<dbReference type="PRINTS" id="PR02008">
    <property type="entry name" value="RCMTFAMILY"/>
</dbReference>
<feature type="binding site" evidence="14">
    <location>
        <begin position="278"/>
        <end position="284"/>
    </location>
    <ligand>
        <name>S-adenosyl-L-methionine</name>
        <dbReference type="ChEBI" id="CHEBI:59789"/>
    </ligand>
</feature>
<evidence type="ECO:0000256" key="1">
    <source>
        <dbReference type="ARBA" id="ARBA00002724"/>
    </source>
</evidence>
<evidence type="ECO:0000256" key="11">
    <source>
        <dbReference type="ARBA" id="ARBA00030399"/>
    </source>
</evidence>
<dbReference type="EC" id="2.1.1.176" evidence="4"/>
<dbReference type="PANTHER" id="PTHR22807:SF61">
    <property type="entry name" value="NOL1_NOP2_SUN FAMILY PROTEIN _ ANTITERMINATION NUSB DOMAIN-CONTAINING PROTEIN"/>
    <property type="match status" value="1"/>
</dbReference>
<comment type="subcellular location">
    <subcellularLocation>
        <location evidence="2">Cytoplasm</location>
    </subcellularLocation>
</comment>
<dbReference type="Pfam" id="PF22458">
    <property type="entry name" value="RsmF-B_ferredox"/>
    <property type="match status" value="1"/>
</dbReference>
<dbReference type="InterPro" id="IPR018314">
    <property type="entry name" value="RsmB/NOL1/NOP2-like_CS"/>
</dbReference>
<organism evidence="17 18">
    <name type="scientific">Comamonas faecalis</name>
    <dbReference type="NCBI Taxonomy" id="1387849"/>
    <lineage>
        <taxon>Bacteria</taxon>
        <taxon>Pseudomonadati</taxon>
        <taxon>Pseudomonadota</taxon>
        <taxon>Betaproteobacteria</taxon>
        <taxon>Burkholderiales</taxon>
        <taxon>Comamonadaceae</taxon>
        <taxon>Comamonas</taxon>
    </lineage>
</organism>
<feature type="binding site" evidence="14">
    <location>
        <position position="335"/>
    </location>
    <ligand>
        <name>S-adenosyl-L-methionine</name>
        <dbReference type="ChEBI" id="CHEBI:59789"/>
    </ligand>
</feature>
<feature type="binding site" evidence="14">
    <location>
        <position position="305"/>
    </location>
    <ligand>
        <name>S-adenosyl-L-methionine</name>
        <dbReference type="ChEBI" id="CHEBI:59789"/>
    </ligand>
</feature>